<keyword evidence="2" id="KW-0813">Transport</keyword>
<evidence type="ECO:0000256" key="1">
    <source>
        <dbReference type="ARBA" id="ARBA00004141"/>
    </source>
</evidence>
<protein>
    <recommendedName>
        <fullName evidence="12">TRPM SLOG domain-containing protein</fullName>
    </recommendedName>
</protein>
<comment type="subcellular location">
    <subcellularLocation>
        <location evidence="1">Membrane</location>
        <topology evidence="1">Multi-pass membrane protein</topology>
    </subcellularLocation>
</comment>
<evidence type="ECO:0000256" key="2">
    <source>
        <dbReference type="ARBA" id="ARBA00022448"/>
    </source>
</evidence>
<reference evidence="10" key="2">
    <citation type="submission" date="2025-09" db="UniProtKB">
        <authorList>
            <consortium name="Ensembl"/>
        </authorList>
    </citation>
    <scope>IDENTIFICATION</scope>
</reference>
<evidence type="ECO:0000313" key="11">
    <source>
        <dbReference type="Proteomes" id="UP000694388"/>
    </source>
</evidence>
<evidence type="ECO:0008006" key="12">
    <source>
        <dbReference type="Google" id="ProtNLM"/>
    </source>
</evidence>
<proteinExistence type="predicted"/>
<keyword evidence="5" id="KW-0406">Ion transport</keyword>
<name>A0A8C4Q5U5_EPTBU</name>
<dbReference type="OMA" id="ADVICEI"/>
<dbReference type="Ensembl" id="ENSEBUT00000010763.1">
    <property type="protein sequence ID" value="ENSEBUP00000010220.1"/>
    <property type="gene ID" value="ENSEBUG00000006556.1"/>
</dbReference>
<evidence type="ECO:0000256" key="7">
    <source>
        <dbReference type="ARBA" id="ARBA00023303"/>
    </source>
</evidence>
<feature type="domain" description="TRPM SLOG" evidence="8">
    <location>
        <begin position="41"/>
        <end position="102"/>
    </location>
</feature>
<organism evidence="10 11">
    <name type="scientific">Eptatretus burgeri</name>
    <name type="common">Inshore hagfish</name>
    <dbReference type="NCBI Taxonomy" id="7764"/>
    <lineage>
        <taxon>Eukaryota</taxon>
        <taxon>Metazoa</taxon>
        <taxon>Chordata</taxon>
        <taxon>Craniata</taxon>
        <taxon>Vertebrata</taxon>
        <taxon>Cyclostomata</taxon>
        <taxon>Myxini</taxon>
        <taxon>Myxiniformes</taxon>
        <taxon>Myxinidae</taxon>
        <taxon>Eptatretinae</taxon>
        <taxon>Eptatretus</taxon>
    </lineage>
</organism>
<evidence type="ECO:0000256" key="5">
    <source>
        <dbReference type="ARBA" id="ARBA00023065"/>
    </source>
</evidence>
<dbReference type="Pfam" id="PF18139">
    <property type="entry name" value="LSDAT_euk"/>
    <property type="match status" value="2"/>
</dbReference>
<dbReference type="InterPro" id="IPR041491">
    <property type="entry name" value="TRPM_SLOG"/>
</dbReference>
<dbReference type="GO" id="GO:0030001">
    <property type="term" value="P:metal ion transport"/>
    <property type="evidence" value="ECO:0007669"/>
    <property type="project" value="TreeGrafter"/>
</dbReference>
<feature type="domain" description="TRPM SLOG" evidence="8">
    <location>
        <begin position="122"/>
        <end position="192"/>
    </location>
</feature>
<feature type="domain" description="TRPM-like" evidence="9">
    <location>
        <begin position="403"/>
        <end position="448"/>
    </location>
</feature>
<dbReference type="GO" id="GO:0005261">
    <property type="term" value="F:monoatomic cation channel activity"/>
    <property type="evidence" value="ECO:0007669"/>
    <property type="project" value="TreeGrafter"/>
</dbReference>
<dbReference type="InterPro" id="IPR050927">
    <property type="entry name" value="TRPM"/>
</dbReference>
<evidence type="ECO:0000259" key="9">
    <source>
        <dbReference type="Pfam" id="PF25508"/>
    </source>
</evidence>
<keyword evidence="3" id="KW-0812">Transmembrane</keyword>
<reference evidence="10" key="1">
    <citation type="submission" date="2025-08" db="UniProtKB">
        <authorList>
            <consortium name="Ensembl"/>
        </authorList>
    </citation>
    <scope>IDENTIFICATION</scope>
</reference>
<evidence type="ECO:0000256" key="3">
    <source>
        <dbReference type="ARBA" id="ARBA00022692"/>
    </source>
</evidence>
<dbReference type="PANTHER" id="PTHR13800:SF12">
    <property type="entry name" value="TRANSIENT RECEPTOR POTENTIAL CATION CHANNEL SUBFAMILY M MEMBER-LIKE 2"/>
    <property type="match status" value="1"/>
</dbReference>
<keyword evidence="7" id="KW-0407">Ion channel</keyword>
<evidence type="ECO:0000313" key="10">
    <source>
        <dbReference type="Ensembl" id="ENSEBUP00000010220.1"/>
    </source>
</evidence>
<keyword evidence="4" id="KW-1133">Transmembrane helix</keyword>
<sequence length="458" mass="52621">MSLQLSLPEGQWNQKEHTVEMKTDAFGEIDFCGSSPNTHINFIRVSCDTHPMLLYELLNQQWDLNTPNLLISVIGGVTNFQMKPTLKEVFKRGLIKAAGNAGVFHKPVTCGSNLNQRYYVDELHGHLSCLDVNHSHFILVDNGTTGQYGVEIELRVQLEMLISNLHKMQTSMEIGIPCVVITGTGKIADVICEIYYLHKEEITDDIVKEKLQNHFPEESETRSLVNFVGLKNDGDSNDHELELALIWNRPDIARNKIFTNYGNYQVINLDKFMHTALVNNRHQFVQLFLDHGLNLKKFLNRSSLENLYKNIPNSCLLSKIIRQARERGILNSFGECMMQKTLVFKERIQRTQCWGELDDLSMVIRDLFIWSILLQHKEMSYIFWRKIISFLYLDVACCCLVPAGMFDHCFKENEEPAEELLIQPLDKWGGSTCLELAYNAEAKDFFAHCGVQVVIPRN</sequence>
<dbReference type="Proteomes" id="UP000694388">
    <property type="component" value="Unplaced"/>
</dbReference>
<dbReference type="AlphaFoldDB" id="A0A8C4Q5U5"/>
<dbReference type="GO" id="GO:0005886">
    <property type="term" value="C:plasma membrane"/>
    <property type="evidence" value="ECO:0007669"/>
    <property type="project" value="TreeGrafter"/>
</dbReference>
<dbReference type="PANTHER" id="PTHR13800">
    <property type="entry name" value="TRANSIENT RECEPTOR POTENTIAL CATION CHANNEL, SUBFAMILY M, MEMBER 6"/>
    <property type="match status" value="1"/>
</dbReference>
<evidence type="ECO:0000259" key="8">
    <source>
        <dbReference type="Pfam" id="PF18139"/>
    </source>
</evidence>
<accession>A0A8C4Q5U5</accession>
<feature type="domain" description="TRPM-like" evidence="9">
    <location>
        <begin position="256"/>
        <end position="326"/>
    </location>
</feature>
<dbReference type="InterPro" id="IPR057366">
    <property type="entry name" value="TRPM-like"/>
</dbReference>
<evidence type="ECO:0000256" key="4">
    <source>
        <dbReference type="ARBA" id="ARBA00022989"/>
    </source>
</evidence>
<keyword evidence="11" id="KW-1185">Reference proteome</keyword>
<dbReference type="GeneTree" id="ENSGT00940000168216"/>
<keyword evidence="6" id="KW-0472">Membrane</keyword>
<evidence type="ECO:0000256" key="6">
    <source>
        <dbReference type="ARBA" id="ARBA00023136"/>
    </source>
</evidence>
<dbReference type="Pfam" id="PF25508">
    <property type="entry name" value="TRPM2"/>
    <property type="match status" value="2"/>
</dbReference>